<keyword evidence="5 6" id="KW-0472">Membrane</keyword>
<dbReference type="PANTHER" id="PTHR11266:SF75">
    <property type="entry name" value="IP10007P-RELATED"/>
    <property type="match status" value="1"/>
</dbReference>
<evidence type="ECO:0000256" key="5">
    <source>
        <dbReference type="ARBA" id="ARBA00023136"/>
    </source>
</evidence>
<accession>A0A8D8TZ79</accession>
<evidence type="ECO:0000256" key="2">
    <source>
        <dbReference type="ARBA" id="ARBA00006824"/>
    </source>
</evidence>
<evidence type="ECO:0000256" key="4">
    <source>
        <dbReference type="ARBA" id="ARBA00022989"/>
    </source>
</evidence>
<proteinExistence type="inferred from homology"/>
<evidence type="ECO:0000256" key="3">
    <source>
        <dbReference type="ARBA" id="ARBA00022692"/>
    </source>
</evidence>
<dbReference type="EMBL" id="HBUF01310326">
    <property type="protein sequence ID" value="CAG6693029.1"/>
    <property type="molecule type" value="Transcribed_RNA"/>
</dbReference>
<feature type="transmembrane region" description="Helical" evidence="6">
    <location>
        <begin position="63"/>
        <end position="82"/>
    </location>
</feature>
<feature type="transmembrane region" description="Helical" evidence="6">
    <location>
        <begin position="143"/>
        <end position="161"/>
    </location>
</feature>
<comment type="similarity">
    <text evidence="2 6">Belongs to the peroxisomal membrane protein PXMP2/4 family.</text>
</comment>
<dbReference type="Pfam" id="PF04117">
    <property type="entry name" value="Mpv17_PMP22"/>
    <property type="match status" value="1"/>
</dbReference>
<dbReference type="InterPro" id="IPR007248">
    <property type="entry name" value="Mpv17_PMP22"/>
</dbReference>
<feature type="transmembrane region" description="Helical" evidence="6">
    <location>
        <begin position="167"/>
        <end position="184"/>
    </location>
</feature>
<keyword evidence="3 6" id="KW-0812">Transmembrane</keyword>
<organism evidence="7">
    <name type="scientific">Cacopsylla melanoneura</name>
    <dbReference type="NCBI Taxonomy" id="428564"/>
    <lineage>
        <taxon>Eukaryota</taxon>
        <taxon>Metazoa</taxon>
        <taxon>Ecdysozoa</taxon>
        <taxon>Arthropoda</taxon>
        <taxon>Hexapoda</taxon>
        <taxon>Insecta</taxon>
        <taxon>Pterygota</taxon>
        <taxon>Neoptera</taxon>
        <taxon>Paraneoptera</taxon>
        <taxon>Hemiptera</taxon>
        <taxon>Sternorrhyncha</taxon>
        <taxon>Psylloidea</taxon>
        <taxon>Psyllidae</taxon>
        <taxon>Psyllinae</taxon>
        <taxon>Cacopsylla</taxon>
    </lineage>
</organism>
<dbReference type="AlphaFoldDB" id="A0A8D8TZ79"/>
<protein>
    <submittedName>
        <fullName evidence="7">Mpv17-like protein</fullName>
    </submittedName>
</protein>
<name>A0A8D8TZ79_9HEMI</name>
<dbReference type="GO" id="GO:0005739">
    <property type="term" value="C:mitochondrion"/>
    <property type="evidence" value="ECO:0007669"/>
    <property type="project" value="TreeGrafter"/>
</dbReference>
<comment type="subcellular location">
    <subcellularLocation>
        <location evidence="1">Membrane</location>
        <topology evidence="1">Multi-pass membrane protein</topology>
    </subcellularLocation>
</comment>
<dbReference type="EMBL" id="HBUF01310325">
    <property type="protein sequence ID" value="CAG6693028.1"/>
    <property type="molecule type" value="Transcribed_RNA"/>
</dbReference>
<dbReference type="EMBL" id="HBUF01310324">
    <property type="protein sequence ID" value="CAG6693027.1"/>
    <property type="molecule type" value="Transcribed_RNA"/>
</dbReference>
<keyword evidence="4 6" id="KW-1133">Transmembrane helix</keyword>
<dbReference type="PANTHER" id="PTHR11266">
    <property type="entry name" value="PEROXISOMAL MEMBRANE PROTEIN 2, PXMP2 MPV17"/>
    <property type="match status" value="1"/>
</dbReference>
<dbReference type="GO" id="GO:0016020">
    <property type="term" value="C:membrane"/>
    <property type="evidence" value="ECO:0007669"/>
    <property type="project" value="UniProtKB-SubCell"/>
</dbReference>
<sequence length="193" mass="22711">MPLRWAIFHVKSSADVVRTRTSSFFNKYPVARGMIAYSVIWPGGVLLQEKFIAKKKKIDYDRIFRFSLFGTFFVAPTLYYWLSVARRRWPLNTLRHTLTKALVEQVTYTPFAMISFYFGMTLLEGKTVDDGLHEVSHKFWPTYRVGVMIWPIAQIINYSLVSEKNRVPYVSICSLLWTSFLAYMKYNNFEIVQ</sequence>
<evidence type="ECO:0000313" key="7">
    <source>
        <dbReference type="EMBL" id="CAG6693027.1"/>
    </source>
</evidence>
<evidence type="ECO:0000256" key="1">
    <source>
        <dbReference type="ARBA" id="ARBA00004141"/>
    </source>
</evidence>
<reference evidence="7" key="1">
    <citation type="submission" date="2021-05" db="EMBL/GenBank/DDBJ databases">
        <authorList>
            <person name="Alioto T."/>
            <person name="Alioto T."/>
            <person name="Gomez Garrido J."/>
        </authorList>
    </citation>
    <scope>NUCLEOTIDE SEQUENCE</scope>
</reference>
<feature type="transmembrane region" description="Helical" evidence="6">
    <location>
        <begin position="102"/>
        <end position="123"/>
    </location>
</feature>
<evidence type="ECO:0000256" key="6">
    <source>
        <dbReference type="RuleBase" id="RU363053"/>
    </source>
</evidence>